<feature type="repeat" description="PPR" evidence="2">
    <location>
        <begin position="326"/>
        <end position="360"/>
    </location>
</feature>
<dbReference type="Pfam" id="PF20431">
    <property type="entry name" value="E_motif"/>
    <property type="match status" value="1"/>
</dbReference>
<dbReference type="NCBIfam" id="TIGR00756">
    <property type="entry name" value="PPR"/>
    <property type="match status" value="7"/>
</dbReference>
<evidence type="ECO:0008006" key="5">
    <source>
        <dbReference type="Google" id="ProtNLM"/>
    </source>
</evidence>
<dbReference type="EMBL" id="JAAALK010000284">
    <property type="protein sequence ID" value="KAG8066944.1"/>
    <property type="molecule type" value="Genomic_DNA"/>
</dbReference>
<evidence type="ECO:0000256" key="2">
    <source>
        <dbReference type="PROSITE-ProRule" id="PRU00708"/>
    </source>
</evidence>
<evidence type="ECO:0000313" key="4">
    <source>
        <dbReference type="Proteomes" id="UP000729402"/>
    </source>
</evidence>
<dbReference type="GO" id="GO:0009451">
    <property type="term" value="P:RNA modification"/>
    <property type="evidence" value="ECO:0007669"/>
    <property type="project" value="InterPro"/>
</dbReference>
<comment type="caution">
    <text evidence="3">The sequence shown here is derived from an EMBL/GenBank/DDBJ whole genome shotgun (WGS) entry which is preliminary data.</text>
</comment>
<dbReference type="PANTHER" id="PTHR47926:SF380">
    <property type="entry name" value="PENTATRICOPEPTIDE REPEAT-CONTAINING PROTEIN"/>
    <property type="match status" value="1"/>
</dbReference>
<name>A0A8J5SK49_ZIZPA</name>
<dbReference type="Pfam" id="PF01535">
    <property type="entry name" value="PPR"/>
    <property type="match status" value="7"/>
</dbReference>
<dbReference type="AlphaFoldDB" id="A0A8J5SK49"/>
<feature type="repeat" description="PPR" evidence="2">
    <location>
        <begin position="171"/>
        <end position="205"/>
    </location>
</feature>
<accession>A0A8J5SK49</accession>
<evidence type="ECO:0000313" key="3">
    <source>
        <dbReference type="EMBL" id="KAG8066944.1"/>
    </source>
</evidence>
<organism evidence="3 4">
    <name type="scientific">Zizania palustris</name>
    <name type="common">Northern wild rice</name>
    <dbReference type="NCBI Taxonomy" id="103762"/>
    <lineage>
        <taxon>Eukaryota</taxon>
        <taxon>Viridiplantae</taxon>
        <taxon>Streptophyta</taxon>
        <taxon>Embryophyta</taxon>
        <taxon>Tracheophyta</taxon>
        <taxon>Spermatophyta</taxon>
        <taxon>Magnoliopsida</taxon>
        <taxon>Liliopsida</taxon>
        <taxon>Poales</taxon>
        <taxon>Poaceae</taxon>
        <taxon>BOP clade</taxon>
        <taxon>Oryzoideae</taxon>
        <taxon>Oryzeae</taxon>
        <taxon>Zizaniinae</taxon>
        <taxon>Zizania</taxon>
    </lineage>
</organism>
<sequence>MGIFSCIKCFPLRRVSDAFRRPRLRSLFLRLLGSAEIVHRPPRKTFGSSESNLASLTRLRGAAAARALFDTMPHRDAVAYAAMIGDHLRDGDLPRAESLFRAAPPLARGLYLDTVMLDGYAKAGHVDRARSLFDGMAVKNVVAWTCMLSGYCRAGCVDEARHLFDLMPDRNVVSWTAMVQGYAHNGMLREARELFDKMLERNVVTWTVMVKAYVDNGCIQEAKELFNMMPCRNSYSWNAMISGFLQAGEVDDAIQHFEKMPHKDVVSWTIMVNGLAQNGLACRAREFFDRMPKKDTPAWNAMITIYTHDGQLNEARRLFDLMPAKNVVTWNIVIDGYSMNDLKDDALRLFLLMLHSAVSPSSRTLISMLVISENTMEVAQIHGLSTTLGFQSETCLGNTLVTMYSRSGDLSSAWLAFRRLNEKDAITWTSTIQALANHGYAPCALQGFAQMLRRGYKPSSTTFTAVLSACSHVGLVNKGRNIFKSIRHVYGLEPTIEHYSCLVFLLGRAGYVREAKKVVDSMKQDMCDEAILGTLLGACMMHNEVEVARAVGEDLVKIDPSDSGGYTLLANVFASGGMWNETASVWKIMKGSKIKKTAGFSQIDVNARNHVFYSRDQMHSQCTEIYEMLNSRLVPQMKGSSNLGDDSADQI</sequence>
<gene>
    <name evidence="3" type="ORF">GUJ93_ZPchr0005g15488</name>
</gene>
<dbReference type="GO" id="GO:0048731">
    <property type="term" value="P:system development"/>
    <property type="evidence" value="ECO:0007669"/>
    <property type="project" value="UniProtKB-ARBA"/>
</dbReference>
<dbReference type="Pfam" id="PF13041">
    <property type="entry name" value="PPR_2"/>
    <property type="match status" value="2"/>
</dbReference>
<dbReference type="OrthoDB" id="185373at2759"/>
<protein>
    <recommendedName>
        <fullName evidence="5">Pentatricopeptide repeat-containing protein</fullName>
    </recommendedName>
</protein>
<reference evidence="3" key="2">
    <citation type="submission" date="2021-02" db="EMBL/GenBank/DDBJ databases">
        <authorList>
            <person name="Kimball J.A."/>
            <person name="Haas M.W."/>
            <person name="Macchietto M."/>
            <person name="Kono T."/>
            <person name="Duquette J."/>
            <person name="Shao M."/>
        </authorList>
    </citation>
    <scope>NUCLEOTIDE SEQUENCE</scope>
    <source>
        <tissue evidence="3">Fresh leaf tissue</tissue>
    </source>
</reference>
<dbReference type="InterPro" id="IPR002885">
    <property type="entry name" value="PPR_rpt"/>
</dbReference>
<dbReference type="InterPro" id="IPR046960">
    <property type="entry name" value="PPR_At4g14850-like_plant"/>
</dbReference>
<keyword evidence="1" id="KW-0677">Repeat</keyword>
<dbReference type="FunFam" id="1.25.40.10:FF:000125">
    <property type="entry name" value="Pentatricopeptide repeat-containing protein"/>
    <property type="match status" value="2"/>
</dbReference>
<keyword evidence="4" id="KW-1185">Reference proteome</keyword>
<dbReference type="Proteomes" id="UP000729402">
    <property type="component" value="Unassembled WGS sequence"/>
</dbReference>
<feature type="repeat" description="PPR" evidence="2">
    <location>
        <begin position="295"/>
        <end position="325"/>
    </location>
</feature>
<dbReference type="GO" id="GO:0003723">
    <property type="term" value="F:RNA binding"/>
    <property type="evidence" value="ECO:0007669"/>
    <property type="project" value="InterPro"/>
</dbReference>
<dbReference type="InterPro" id="IPR046848">
    <property type="entry name" value="E_motif"/>
</dbReference>
<proteinExistence type="predicted"/>
<feature type="repeat" description="PPR" evidence="2">
    <location>
        <begin position="424"/>
        <end position="458"/>
    </location>
</feature>
<feature type="repeat" description="PPR" evidence="2">
    <location>
        <begin position="140"/>
        <end position="170"/>
    </location>
</feature>
<reference evidence="3" key="1">
    <citation type="journal article" date="2021" name="bioRxiv">
        <title>Whole Genome Assembly and Annotation of Northern Wild Rice, Zizania palustris L., Supports a Whole Genome Duplication in the Zizania Genus.</title>
        <authorList>
            <person name="Haas M."/>
            <person name="Kono T."/>
            <person name="Macchietto M."/>
            <person name="Millas R."/>
            <person name="McGilp L."/>
            <person name="Shao M."/>
            <person name="Duquette J."/>
            <person name="Hirsch C.N."/>
            <person name="Kimball J."/>
        </authorList>
    </citation>
    <scope>NUCLEOTIDE SEQUENCE</scope>
    <source>
        <tissue evidence="3">Fresh leaf tissue</tissue>
    </source>
</reference>
<evidence type="ECO:0000256" key="1">
    <source>
        <dbReference type="ARBA" id="ARBA00022737"/>
    </source>
</evidence>
<dbReference type="PANTHER" id="PTHR47926">
    <property type="entry name" value="PENTATRICOPEPTIDE REPEAT-CONTAINING PROTEIN"/>
    <property type="match status" value="1"/>
</dbReference>
<dbReference type="FunFam" id="1.25.40.10:FF:001810">
    <property type="entry name" value="Pentatricopeptide repeat-containing protein mitochondrial"/>
    <property type="match status" value="1"/>
</dbReference>
<dbReference type="PROSITE" id="PS51375">
    <property type="entry name" value="PPR"/>
    <property type="match status" value="6"/>
</dbReference>
<feature type="repeat" description="PPR" evidence="2">
    <location>
        <begin position="233"/>
        <end position="267"/>
    </location>
</feature>